<dbReference type="SMART" id="SM00323">
    <property type="entry name" value="RasGAP"/>
    <property type="match status" value="1"/>
</dbReference>
<dbReference type="Proteomes" id="UP000070444">
    <property type="component" value="Unassembled WGS sequence"/>
</dbReference>
<sequence>MIKRSSIAEVAVPDTQEVVGLQGRHRLSRHEPTARTARYHRTGSWMDVERKNLQAYEYLCHIGEVKEWIEKVISEEVADIEHFEQSLRNGVTLAKLVRVFEPTLVRRIFEDKKLQYRHSDNINCVFMVFKKIKLPENFQFELTDLYDGKNIPKVIYSLHALSHLLYKRGLAPSINNLVGFLQFTDEQIATTQRQLDNSGVTMPIFKNVRSQLAREMNEPELKPTPSTDLTENIQKIVQIQAHIRGHLIRNEWMQRDSKLEHTSVGLQALCRGKLARMNHNQVLESHKANEATICKLQAVCRTRLVRSKHLNTLKQTQTQAPVVQNLQALCRRKIARAQYKEIVTATEAQTPKIELLQALCRRKIARAQYKEVLSVTEAQAPKIELLQALCRRKIARAQYKQTLTEVETNLPKIQSLQALCRRNIARSKYTQKVAIVKNLASENNVVQRLQAQIRCKLAQNKFASLLGDIRENEPVIMNLQALSRGFIARKHKKEQDSKLNEVNSSLIGIQALARSKLAQRKLNDIKSNLIPHASSIEKLQAICRGSASRKQYQANIQTIKSNNEAVIPIQALSRRLLAKRHLENVKSNLKPCGADIEKLQAIARGILTRQHWTRLLSELASHDNSLSNLQALARGVLYRRYMTERMKHFEQNEDTVVMIQSIFRAKQAKRAYYDLAMRENPPVSTMRNFLYLLDDSESDFTAEMDLEQLRQKVKLEKDLSDMEIKIALLLKNRITLDEVLKANRSANSGKRGSIFGDSTSFAASSSASNLSLVSSGGFSLKGLDRESRTRLRNYQNLFYLLQTNPSYIAKLLVYNKNTLGEKSKKLMETIVLTVFGFAQNIREEYLLLKVFKHCIQEEINSVDKIEQFLRGNPVFIQMAVHYNRGAKERKYLRELLQPLVKKILNDPKLNLEMDPIWIYQGLIKEEESRTGIKSEKPFNVNLSQALSDPDTKAAFILHLQQLRSLTAEVVSSILNSLDYMPYGVRYIAKELKLALMKKFPEEKENIIIKVVGHLVYYRYINPAIVAPELFDVIETVITPVQRKNLAEVAKMLNQISMGKMLKDEIFLQPLNNFIAFTAEKFAGYFYSVTEVVEPEIHFEINEYQDVSTLRKPTIYISYNEIITLHQMVYDNQDILITSNNDNLKLILDDLKVPPQLMDFNNKTLEQEITLNLTDRFATSDAAQEGHQLFIQTKRQIVYIIRVQSGASLLEILTKPAGPEEEDKYQALLTQPNTHLAPPVNSPDSLLSTPELPTNTSSPSESTLSLPTPKEDPIADLRQMTFYQLKAEALHNMIELEKHELVKRDDGYQAMINSIAMDIKNKHQRQFTRSREFVQLRQTLANLQETSKFLDEQKASFQTVISQCIANLRAGKGKKHKVTPFSRQYFHMKGLERAGKMPKFGSYKYGADVLYKRGILISIDGYNPNKFDKITLTISSDQESVFRVEAYLLGVKMPNAEIDLHIEDLLQSQFDNAQAMSLFDGIVKVNVNLLIFLINKK</sequence>
<dbReference type="PROSITE" id="PS50021">
    <property type="entry name" value="CH"/>
    <property type="match status" value="1"/>
</dbReference>
<evidence type="ECO:0000256" key="1">
    <source>
        <dbReference type="SAM" id="MobiDB-lite"/>
    </source>
</evidence>
<evidence type="ECO:0000259" key="3">
    <source>
        <dbReference type="PROSITE" id="PS50021"/>
    </source>
</evidence>
<gene>
    <name evidence="4" type="ORF">CONCODRAFT_77091</name>
</gene>
<dbReference type="Gene3D" id="1.10.506.10">
    <property type="entry name" value="GTPase Activation - p120gap, domain 1"/>
    <property type="match status" value="1"/>
</dbReference>
<feature type="region of interest" description="Disordered" evidence="1">
    <location>
        <begin position="1232"/>
        <end position="1271"/>
    </location>
</feature>
<dbReference type="GO" id="GO:1903479">
    <property type="term" value="P:mitotic actomyosin contractile ring assembly actin filament organization"/>
    <property type="evidence" value="ECO:0007669"/>
    <property type="project" value="TreeGrafter"/>
</dbReference>
<organism evidence="4 5">
    <name type="scientific">Conidiobolus coronatus (strain ATCC 28846 / CBS 209.66 / NRRL 28638)</name>
    <name type="common">Delacroixia coronata</name>
    <dbReference type="NCBI Taxonomy" id="796925"/>
    <lineage>
        <taxon>Eukaryota</taxon>
        <taxon>Fungi</taxon>
        <taxon>Fungi incertae sedis</taxon>
        <taxon>Zoopagomycota</taxon>
        <taxon>Entomophthoromycotina</taxon>
        <taxon>Entomophthoromycetes</taxon>
        <taxon>Entomophthorales</taxon>
        <taxon>Ancylistaceae</taxon>
        <taxon>Conidiobolus</taxon>
    </lineage>
</organism>
<evidence type="ECO:0000313" key="4">
    <source>
        <dbReference type="EMBL" id="KXN73942.1"/>
    </source>
</evidence>
<dbReference type="InterPro" id="IPR001936">
    <property type="entry name" value="RasGAP_dom"/>
</dbReference>
<dbReference type="SMART" id="SM00033">
    <property type="entry name" value="CH"/>
    <property type="match status" value="1"/>
</dbReference>
<dbReference type="SUPFAM" id="SSF47576">
    <property type="entry name" value="Calponin-homology domain, CH-domain"/>
    <property type="match status" value="1"/>
</dbReference>
<evidence type="ECO:0000313" key="5">
    <source>
        <dbReference type="Proteomes" id="UP000070444"/>
    </source>
</evidence>
<protein>
    <recommendedName>
        <fullName evidence="6">Ras GTPase-activating-like protein IQGAP1</fullName>
    </recommendedName>
</protein>
<dbReference type="OrthoDB" id="775356at2759"/>
<name>A0A137PG24_CONC2</name>
<feature type="domain" description="Calponin-homology (CH)" evidence="3">
    <location>
        <begin position="59"/>
        <end position="165"/>
    </location>
</feature>
<evidence type="ECO:0000259" key="2">
    <source>
        <dbReference type="PROSITE" id="PS50018"/>
    </source>
</evidence>
<keyword evidence="5" id="KW-1185">Reference proteome</keyword>
<dbReference type="OMA" id="KGVLVHW"/>
<dbReference type="Gene3D" id="1.10.418.10">
    <property type="entry name" value="Calponin-like domain"/>
    <property type="match status" value="1"/>
</dbReference>
<dbReference type="GO" id="GO:0051015">
    <property type="term" value="F:actin filament binding"/>
    <property type="evidence" value="ECO:0007669"/>
    <property type="project" value="TreeGrafter"/>
</dbReference>
<dbReference type="SUPFAM" id="SSF143885">
    <property type="entry name" value="RGC domain-like"/>
    <property type="match status" value="1"/>
</dbReference>
<dbReference type="InterPro" id="IPR001715">
    <property type="entry name" value="CH_dom"/>
</dbReference>
<dbReference type="GO" id="GO:0005096">
    <property type="term" value="F:GTPase activator activity"/>
    <property type="evidence" value="ECO:0007669"/>
    <property type="project" value="TreeGrafter"/>
</dbReference>
<dbReference type="SMART" id="SM00015">
    <property type="entry name" value="IQ"/>
    <property type="match status" value="12"/>
</dbReference>
<dbReference type="InterPro" id="IPR008936">
    <property type="entry name" value="Rho_GTPase_activation_prot"/>
</dbReference>
<dbReference type="InterPro" id="IPR036872">
    <property type="entry name" value="CH_dom_sf"/>
</dbReference>
<proteinExistence type="predicted"/>
<evidence type="ECO:0008006" key="6">
    <source>
        <dbReference type="Google" id="ProtNLM"/>
    </source>
</evidence>
<dbReference type="Pfam" id="PF03836">
    <property type="entry name" value="RasGAP_C"/>
    <property type="match status" value="1"/>
</dbReference>
<dbReference type="PANTHER" id="PTHR14149:SF14">
    <property type="entry name" value="CALPONIN-HOMOLOGY (CH) DOMAIN-CONTAINING PROTEIN"/>
    <property type="match status" value="1"/>
</dbReference>
<dbReference type="PANTHER" id="PTHR14149">
    <property type="entry name" value="RAS GTPASE-ACTIVATING PROTEIN WITH IQ MOTIF"/>
    <property type="match status" value="1"/>
</dbReference>
<dbReference type="PROSITE" id="PS50096">
    <property type="entry name" value="IQ"/>
    <property type="match status" value="9"/>
</dbReference>
<dbReference type="STRING" id="796925.A0A137PG24"/>
<feature type="compositionally biased region" description="Low complexity" evidence="1">
    <location>
        <begin position="1244"/>
        <end position="1267"/>
    </location>
</feature>
<dbReference type="SUPFAM" id="SSF48350">
    <property type="entry name" value="GTPase activation domain, GAP"/>
    <property type="match status" value="1"/>
</dbReference>
<dbReference type="CDD" id="cd21206">
    <property type="entry name" value="CH_IQGAP"/>
    <property type="match status" value="1"/>
</dbReference>
<dbReference type="PROSITE" id="PS50018">
    <property type="entry name" value="RAS_GTPASE_ACTIV_2"/>
    <property type="match status" value="1"/>
</dbReference>
<dbReference type="Pfam" id="PF00612">
    <property type="entry name" value="IQ"/>
    <property type="match status" value="1"/>
</dbReference>
<dbReference type="GO" id="GO:0110085">
    <property type="term" value="C:mitotic actomyosin contractile ring"/>
    <property type="evidence" value="ECO:0007669"/>
    <property type="project" value="TreeGrafter"/>
</dbReference>
<dbReference type="InterPro" id="IPR000048">
    <property type="entry name" value="IQ_motif_EF-hand-BS"/>
</dbReference>
<reference evidence="4 5" key="1">
    <citation type="journal article" date="2015" name="Genome Biol. Evol.">
        <title>Phylogenomic analyses indicate that early fungi evolved digesting cell walls of algal ancestors of land plants.</title>
        <authorList>
            <person name="Chang Y."/>
            <person name="Wang S."/>
            <person name="Sekimoto S."/>
            <person name="Aerts A.L."/>
            <person name="Choi C."/>
            <person name="Clum A."/>
            <person name="LaButti K.M."/>
            <person name="Lindquist E.A."/>
            <person name="Yee Ngan C."/>
            <person name="Ohm R.A."/>
            <person name="Salamov A.A."/>
            <person name="Grigoriev I.V."/>
            <person name="Spatafora J.W."/>
            <person name="Berbee M.L."/>
        </authorList>
    </citation>
    <scope>NUCLEOTIDE SEQUENCE [LARGE SCALE GENOMIC DNA]</scope>
    <source>
        <strain evidence="4 5">NRRL 28638</strain>
    </source>
</reference>
<dbReference type="Pfam" id="PF00307">
    <property type="entry name" value="CH"/>
    <property type="match status" value="1"/>
</dbReference>
<dbReference type="GO" id="GO:0005516">
    <property type="term" value="F:calmodulin binding"/>
    <property type="evidence" value="ECO:0007669"/>
    <property type="project" value="TreeGrafter"/>
</dbReference>
<dbReference type="Pfam" id="PF00616">
    <property type="entry name" value="RasGAP"/>
    <property type="match status" value="1"/>
</dbReference>
<accession>A0A137PG24</accession>
<dbReference type="InterPro" id="IPR000593">
    <property type="entry name" value="RasGAP_C"/>
</dbReference>
<dbReference type="EMBL" id="KQ964429">
    <property type="protein sequence ID" value="KXN73942.1"/>
    <property type="molecule type" value="Genomic_DNA"/>
</dbReference>
<feature type="domain" description="Ras-GAP" evidence="2">
    <location>
        <begin position="829"/>
        <end position="1057"/>
    </location>
</feature>